<organism evidence="1 2">
    <name type="scientific">Callosobruchus maculatus</name>
    <name type="common">Southern cowpea weevil</name>
    <name type="synonym">Pulse bruchid</name>
    <dbReference type="NCBI Taxonomy" id="64391"/>
    <lineage>
        <taxon>Eukaryota</taxon>
        <taxon>Metazoa</taxon>
        <taxon>Ecdysozoa</taxon>
        <taxon>Arthropoda</taxon>
        <taxon>Hexapoda</taxon>
        <taxon>Insecta</taxon>
        <taxon>Pterygota</taxon>
        <taxon>Neoptera</taxon>
        <taxon>Endopterygota</taxon>
        <taxon>Coleoptera</taxon>
        <taxon>Polyphaga</taxon>
        <taxon>Cucujiformia</taxon>
        <taxon>Chrysomeloidea</taxon>
        <taxon>Chrysomelidae</taxon>
        <taxon>Bruchinae</taxon>
        <taxon>Bruchini</taxon>
        <taxon>Callosobruchus</taxon>
    </lineage>
</organism>
<keyword evidence="2" id="KW-1185">Reference proteome</keyword>
<accession>A0A653CL52</accession>
<reference evidence="1 2" key="1">
    <citation type="submission" date="2019-01" db="EMBL/GenBank/DDBJ databases">
        <authorList>
            <person name="Sayadi A."/>
        </authorList>
    </citation>
    <scope>NUCLEOTIDE SEQUENCE [LARGE SCALE GENOMIC DNA]</scope>
</reference>
<evidence type="ECO:0000313" key="2">
    <source>
        <dbReference type="Proteomes" id="UP000410492"/>
    </source>
</evidence>
<proteinExistence type="predicted"/>
<feature type="non-terminal residue" evidence="1">
    <location>
        <position position="100"/>
    </location>
</feature>
<sequence length="100" mass="11940">MSHIYENTHNFTYLLKQHAQPRLFRFRLIFWRLPRRPLAADCLTSFYQWRCLRCRYVCLSSILCLNLDGSLLQLGRKNFVFGRFRGPCPFSKMDAEKFGG</sequence>
<evidence type="ECO:0000313" key="1">
    <source>
        <dbReference type="EMBL" id="VEN48630.1"/>
    </source>
</evidence>
<dbReference type="Proteomes" id="UP000410492">
    <property type="component" value="Unassembled WGS sequence"/>
</dbReference>
<dbReference type="AlphaFoldDB" id="A0A653CL52"/>
<gene>
    <name evidence="1" type="ORF">CALMAC_LOCUS10006</name>
</gene>
<name>A0A653CL52_CALMS</name>
<dbReference type="EMBL" id="CAACVG010008126">
    <property type="protein sequence ID" value="VEN48630.1"/>
    <property type="molecule type" value="Genomic_DNA"/>
</dbReference>
<protein>
    <submittedName>
        <fullName evidence="1">Uncharacterized protein</fullName>
    </submittedName>
</protein>